<dbReference type="GO" id="GO:0005886">
    <property type="term" value="C:plasma membrane"/>
    <property type="evidence" value="ECO:0007669"/>
    <property type="project" value="UniProtKB-SubCell"/>
</dbReference>
<evidence type="ECO:0000256" key="7">
    <source>
        <dbReference type="SAM" id="Phobius"/>
    </source>
</evidence>
<comment type="caution">
    <text evidence="8">The sequence shown here is derived from an EMBL/GenBank/DDBJ whole genome shotgun (WGS) entry which is preliminary data.</text>
</comment>
<comment type="subcellular location">
    <subcellularLocation>
        <location evidence="1">Cell membrane</location>
        <topology evidence="1">Multi-pass membrane protein</topology>
    </subcellularLocation>
</comment>
<dbReference type="Proteomes" id="UP001165082">
    <property type="component" value="Unassembled WGS sequence"/>
</dbReference>
<keyword evidence="9" id="KW-1185">Reference proteome</keyword>
<keyword evidence="4 7" id="KW-0812">Transmembrane</keyword>
<feature type="transmembrane region" description="Helical" evidence="7">
    <location>
        <begin position="327"/>
        <end position="355"/>
    </location>
</feature>
<keyword evidence="5 7" id="KW-1133">Transmembrane helix</keyword>
<feature type="transmembrane region" description="Helical" evidence="7">
    <location>
        <begin position="395"/>
        <end position="418"/>
    </location>
</feature>
<feature type="transmembrane region" description="Helical" evidence="7">
    <location>
        <begin position="77"/>
        <end position="95"/>
    </location>
</feature>
<accession>A0A9W6ZRC3</accession>
<dbReference type="AlphaFoldDB" id="A0A9W6ZRC3"/>
<evidence type="ECO:0000256" key="2">
    <source>
        <dbReference type="ARBA" id="ARBA00005808"/>
    </source>
</evidence>
<evidence type="ECO:0000313" key="8">
    <source>
        <dbReference type="EMBL" id="GMH59067.1"/>
    </source>
</evidence>
<evidence type="ECO:0000313" key="9">
    <source>
        <dbReference type="Proteomes" id="UP001165082"/>
    </source>
</evidence>
<dbReference type="InterPro" id="IPR003841">
    <property type="entry name" value="Na/Pi_transpt"/>
</dbReference>
<dbReference type="PANTHER" id="PTHR10010">
    <property type="entry name" value="SOLUTE CARRIER FAMILY 34 SODIUM PHOSPHATE , MEMBER 2-RELATED"/>
    <property type="match status" value="1"/>
</dbReference>
<reference evidence="8" key="1">
    <citation type="submission" date="2022-07" db="EMBL/GenBank/DDBJ databases">
        <title>Genome analysis of Parmales, a sister group of diatoms, reveals the evolutionary specialization of diatoms from phago-mixotrophs to photoautotrophs.</title>
        <authorList>
            <person name="Ban H."/>
            <person name="Sato S."/>
            <person name="Yoshikawa S."/>
            <person name="Kazumasa Y."/>
            <person name="Nakamura Y."/>
            <person name="Ichinomiya M."/>
            <person name="Saitoh K."/>
            <person name="Sato N."/>
            <person name="Blanc-Mathieu R."/>
            <person name="Endo H."/>
            <person name="Kuwata A."/>
            <person name="Ogata H."/>
        </authorList>
    </citation>
    <scope>NUCLEOTIDE SEQUENCE</scope>
</reference>
<evidence type="ECO:0000256" key="6">
    <source>
        <dbReference type="ARBA" id="ARBA00023136"/>
    </source>
</evidence>
<evidence type="ECO:0000256" key="3">
    <source>
        <dbReference type="ARBA" id="ARBA00022475"/>
    </source>
</evidence>
<evidence type="ECO:0000256" key="4">
    <source>
        <dbReference type="ARBA" id="ARBA00022692"/>
    </source>
</evidence>
<name>A0A9W6ZRC3_9STRA</name>
<organism evidence="8 9">
    <name type="scientific">Triparma retinervis</name>
    <dbReference type="NCBI Taxonomy" id="2557542"/>
    <lineage>
        <taxon>Eukaryota</taxon>
        <taxon>Sar</taxon>
        <taxon>Stramenopiles</taxon>
        <taxon>Ochrophyta</taxon>
        <taxon>Bolidophyceae</taxon>
        <taxon>Parmales</taxon>
        <taxon>Triparmaceae</taxon>
        <taxon>Triparma</taxon>
    </lineage>
</organism>
<gene>
    <name evidence="8" type="ORF">TrRE_jg12254</name>
</gene>
<dbReference type="PANTHER" id="PTHR10010:SF46">
    <property type="entry name" value="SODIUM-DEPENDENT PHOSPHATE TRANSPORT PROTEIN 2B"/>
    <property type="match status" value="1"/>
</dbReference>
<keyword evidence="6 7" id="KW-0472">Membrane</keyword>
<dbReference type="Pfam" id="PF02690">
    <property type="entry name" value="Na_Pi_cotrans"/>
    <property type="match status" value="1"/>
</dbReference>
<dbReference type="GO" id="GO:0005436">
    <property type="term" value="F:sodium:phosphate symporter activity"/>
    <property type="evidence" value="ECO:0007669"/>
    <property type="project" value="InterPro"/>
</dbReference>
<feature type="transmembrane region" description="Helical" evidence="7">
    <location>
        <begin position="367"/>
        <end position="389"/>
    </location>
</feature>
<sequence>MSPNPNTTEIDGAPGAEQYVAPLPFGAPMELFVDDSKRVPVDDTKLRMELEAELEKDQAATWREVCTSCFCHTRRGYMVVGAHLALILAALYFFLFSLDLMGTSAKVMGGCTAGALFGGIDNPIAGLCIGILATVLLQSSSTSTSIIVSLVGADAIEVQTAIYVIMGANIGTSVTNTIVAMGQMGDKDQLQRAFAGATVHDVFNYLAVAILLPVEAATSYLYYLTRAMTPDTVSDGEKWTGPLKEIVGPLTKSMIKANKDLIEDVSKGASCSTFYPTECLNDNGNPTTTYDYTTCVKNGRVGLITCDKEAGCPAYFQNQASQSDDEMSGWVCFFLSIFFLVVCLVVMIKVLSSLLLGTGLDIISLEVMFPITLGANIGTTVTGILAALVSSKATAMQVALAHLFFNISGIIIFYPIPWMRQWPLKIARWLGLCTRRNKFFPIFYIIFVFFVFPLTLLGISILWAEGIGNGTGNVGNQGSPGLLTLAILLTVGLFLIICYYVYQFKYGTLKARYYAWGERRSRQNAAFKNLADDMEYLKAEVATLGGKPQGTDKGPSIAKLYPATLPPADEEEIDLEIVEVGDPEDPGKMN</sequence>
<protein>
    <submittedName>
        <fullName evidence="8">Uncharacterized protein</fullName>
    </submittedName>
</protein>
<feature type="transmembrane region" description="Helical" evidence="7">
    <location>
        <begin position="439"/>
        <end position="463"/>
    </location>
</feature>
<evidence type="ECO:0000256" key="1">
    <source>
        <dbReference type="ARBA" id="ARBA00004651"/>
    </source>
</evidence>
<dbReference type="OrthoDB" id="67833at2759"/>
<feature type="transmembrane region" description="Helical" evidence="7">
    <location>
        <begin position="483"/>
        <end position="502"/>
    </location>
</feature>
<keyword evidence="3" id="KW-1003">Cell membrane</keyword>
<comment type="similarity">
    <text evidence="2">Belongs to the SLC34A transporter family.</text>
</comment>
<dbReference type="EMBL" id="BRXZ01002291">
    <property type="protein sequence ID" value="GMH59067.1"/>
    <property type="molecule type" value="Genomic_DNA"/>
</dbReference>
<evidence type="ECO:0000256" key="5">
    <source>
        <dbReference type="ARBA" id="ARBA00022989"/>
    </source>
</evidence>
<dbReference type="GO" id="GO:0044341">
    <property type="term" value="P:sodium-dependent phosphate transport"/>
    <property type="evidence" value="ECO:0007669"/>
    <property type="project" value="InterPro"/>
</dbReference>
<feature type="transmembrane region" description="Helical" evidence="7">
    <location>
        <begin position="202"/>
        <end position="223"/>
    </location>
</feature>
<proteinExistence type="inferred from homology"/>